<organism evidence="2 3">
    <name type="scientific">Marinoscillum furvescens DSM 4134</name>
    <dbReference type="NCBI Taxonomy" id="1122208"/>
    <lineage>
        <taxon>Bacteria</taxon>
        <taxon>Pseudomonadati</taxon>
        <taxon>Bacteroidota</taxon>
        <taxon>Cytophagia</taxon>
        <taxon>Cytophagales</taxon>
        <taxon>Reichenbachiellaceae</taxon>
        <taxon>Marinoscillum</taxon>
    </lineage>
</organism>
<dbReference type="RefSeq" id="WP_115866211.1">
    <property type="nucleotide sequence ID" value="NZ_QREG01000001.1"/>
</dbReference>
<dbReference type="EMBL" id="QREG01000001">
    <property type="protein sequence ID" value="REE05704.1"/>
    <property type="molecule type" value="Genomic_DNA"/>
</dbReference>
<dbReference type="Pfam" id="PF13588">
    <property type="entry name" value="HSDR_N_2"/>
    <property type="match status" value="1"/>
</dbReference>
<dbReference type="Proteomes" id="UP000256779">
    <property type="component" value="Unassembled WGS sequence"/>
</dbReference>
<evidence type="ECO:0000259" key="1">
    <source>
        <dbReference type="Pfam" id="PF13588"/>
    </source>
</evidence>
<protein>
    <submittedName>
        <fullName evidence="2">Type I restriction and modification enzyme subunit R-like protein</fullName>
    </submittedName>
</protein>
<accession>A0A3D9LGW2</accession>
<feature type="domain" description="Type I restriction enzyme R protein N-terminal" evidence="1">
    <location>
        <begin position="35"/>
        <end position="144"/>
    </location>
</feature>
<sequence>MQKLNLPDCDLRIKSEEGNQFVFDIIRKKYLVLTPEEWVRQHFVHLMINHLKYPKSLISVENGLKYFKNQKRSDIVLKNRQGGNFLLIECKAPDVKLGRNTLTQISQYNKQLQAAYIAMTNGLQHYIWEYQAKLGSYTQLKEFPTFPTKS</sequence>
<evidence type="ECO:0000313" key="3">
    <source>
        <dbReference type="Proteomes" id="UP000256779"/>
    </source>
</evidence>
<gene>
    <name evidence="2" type="ORF">C7460_101221</name>
</gene>
<keyword evidence="3" id="KW-1185">Reference proteome</keyword>
<proteinExistence type="predicted"/>
<dbReference type="Gene3D" id="3.90.1570.30">
    <property type="match status" value="1"/>
</dbReference>
<name>A0A3D9LGW2_MARFU</name>
<comment type="caution">
    <text evidence="2">The sequence shown here is derived from an EMBL/GenBank/DDBJ whole genome shotgun (WGS) entry which is preliminary data.</text>
</comment>
<dbReference type="AlphaFoldDB" id="A0A3D9LGW2"/>
<dbReference type="InterPro" id="IPR029464">
    <property type="entry name" value="HSDR_N"/>
</dbReference>
<reference evidence="2 3" key="1">
    <citation type="submission" date="2018-07" db="EMBL/GenBank/DDBJ databases">
        <title>Genomic Encyclopedia of Type Strains, Phase IV (KMG-IV): sequencing the most valuable type-strain genomes for metagenomic binning, comparative biology and taxonomic classification.</title>
        <authorList>
            <person name="Goeker M."/>
        </authorList>
    </citation>
    <scope>NUCLEOTIDE SEQUENCE [LARGE SCALE GENOMIC DNA]</scope>
    <source>
        <strain evidence="2 3">DSM 4134</strain>
    </source>
</reference>
<evidence type="ECO:0000313" key="2">
    <source>
        <dbReference type="EMBL" id="REE05704.1"/>
    </source>
</evidence>
<dbReference type="OrthoDB" id="9790377at2"/>